<dbReference type="AlphaFoldDB" id="A0A7D5EYG4"/>
<proteinExistence type="inferred from homology"/>
<dbReference type="InterPro" id="IPR003593">
    <property type="entry name" value="AAA+_ATPase"/>
</dbReference>
<dbReference type="InterPro" id="IPR003439">
    <property type="entry name" value="ABC_transporter-like_ATP-bd"/>
</dbReference>
<evidence type="ECO:0000256" key="1">
    <source>
        <dbReference type="ARBA" id="ARBA00005417"/>
    </source>
</evidence>
<dbReference type="RefSeq" id="WP_178013253.1">
    <property type="nucleotide sequence ID" value="NZ_CP058316.1"/>
</dbReference>
<dbReference type="Proteomes" id="UP000509638">
    <property type="component" value="Chromosome"/>
</dbReference>
<organism evidence="6 7">
    <name type="scientific">Microbacterium oleivorans</name>
    <dbReference type="NCBI Taxonomy" id="273677"/>
    <lineage>
        <taxon>Bacteria</taxon>
        <taxon>Bacillati</taxon>
        <taxon>Actinomycetota</taxon>
        <taxon>Actinomycetes</taxon>
        <taxon>Micrococcales</taxon>
        <taxon>Microbacteriaceae</taxon>
        <taxon>Microbacterium</taxon>
    </lineage>
</organism>
<dbReference type="InterPro" id="IPR017871">
    <property type="entry name" value="ABC_transporter-like_CS"/>
</dbReference>
<evidence type="ECO:0000256" key="4">
    <source>
        <dbReference type="ARBA" id="ARBA00022840"/>
    </source>
</evidence>
<name>A0A7D5EYG4_9MICO</name>
<evidence type="ECO:0000313" key="6">
    <source>
        <dbReference type="EMBL" id="QLD12470.1"/>
    </source>
</evidence>
<dbReference type="SMART" id="SM00382">
    <property type="entry name" value="AAA"/>
    <property type="match status" value="1"/>
</dbReference>
<keyword evidence="4 6" id="KW-0067">ATP-binding</keyword>
<dbReference type="SUPFAM" id="SSF52540">
    <property type="entry name" value="P-loop containing nucleoside triphosphate hydrolases"/>
    <property type="match status" value="1"/>
</dbReference>
<dbReference type="EMBL" id="CP058316">
    <property type="protein sequence ID" value="QLD12470.1"/>
    <property type="molecule type" value="Genomic_DNA"/>
</dbReference>
<keyword evidence="3" id="KW-0547">Nucleotide-binding</keyword>
<dbReference type="InterPro" id="IPR027417">
    <property type="entry name" value="P-loop_NTPase"/>
</dbReference>
<accession>A0A7D5EYG4</accession>
<dbReference type="PROSITE" id="PS00211">
    <property type="entry name" value="ABC_TRANSPORTER_1"/>
    <property type="match status" value="1"/>
</dbReference>
<dbReference type="PANTHER" id="PTHR43335">
    <property type="entry name" value="ABC TRANSPORTER, ATP-BINDING PROTEIN"/>
    <property type="match status" value="1"/>
</dbReference>
<feature type="domain" description="ABC transporter" evidence="5">
    <location>
        <begin position="9"/>
        <end position="234"/>
    </location>
</feature>
<dbReference type="PROSITE" id="PS50893">
    <property type="entry name" value="ABC_TRANSPORTER_2"/>
    <property type="match status" value="1"/>
</dbReference>
<gene>
    <name evidence="6" type="ORF">HW566_12250</name>
</gene>
<dbReference type="Gene3D" id="3.40.50.300">
    <property type="entry name" value="P-loop containing nucleotide triphosphate hydrolases"/>
    <property type="match status" value="1"/>
</dbReference>
<keyword evidence="2" id="KW-0813">Transport</keyword>
<dbReference type="GO" id="GO:0005524">
    <property type="term" value="F:ATP binding"/>
    <property type="evidence" value="ECO:0007669"/>
    <property type="project" value="UniProtKB-KW"/>
</dbReference>
<evidence type="ECO:0000256" key="2">
    <source>
        <dbReference type="ARBA" id="ARBA00022448"/>
    </source>
</evidence>
<reference evidence="6 7" key="1">
    <citation type="submission" date="2020-06" db="EMBL/GenBank/DDBJ databases">
        <authorList>
            <person name="Jo H."/>
        </authorList>
    </citation>
    <scope>NUCLEOTIDE SEQUENCE [LARGE SCALE GENOMIC DNA]</scope>
    <source>
        <strain evidence="6 7">I46</strain>
    </source>
</reference>
<dbReference type="GO" id="GO:0016887">
    <property type="term" value="F:ATP hydrolysis activity"/>
    <property type="evidence" value="ECO:0007669"/>
    <property type="project" value="InterPro"/>
</dbReference>
<dbReference type="PANTHER" id="PTHR43335:SF4">
    <property type="entry name" value="ABC TRANSPORTER, ATP-BINDING PROTEIN"/>
    <property type="match status" value="1"/>
</dbReference>
<evidence type="ECO:0000313" key="7">
    <source>
        <dbReference type="Proteomes" id="UP000509638"/>
    </source>
</evidence>
<sequence length="243" mass="25623">MNITPPLPLEVRGLRKSFRGRPRVDDVSFTVRPGKVVGLLGPNGAGKTTTIRLLLDLASCDSGEALVFGVPYRELDHPARQVGAVLDAGGLHPARTGRQHLLIAAGRAGVPTDRVDAVLEEVGMTADADRRASGYSLGMRQRIAIAAALLANPRLLILDEPSNGLDPAGMHWLRQRLRGFAAAGGTVLLSSHLLSDIAEIADDVIVIAEGRVVAEAAMTDVLADSAGSLENFYLDVTGTQGVR</sequence>
<dbReference type="Pfam" id="PF00005">
    <property type="entry name" value="ABC_tran"/>
    <property type="match status" value="1"/>
</dbReference>
<evidence type="ECO:0000256" key="3">
    <source>
        <dbReference type="ARBA" id="ARBA00022741"/>
    </source>
</evidence>
<protein>
    <submittedName>
        <fullName evidence="6">ATP-binding cassette domain-containing protein</fullName>
    </submittedName>
</protein>
<comment type="similarity">
    <text evidence="1">Belongs to the ABC transporter superfamily.</text>
</comment>
<evidence type="ECO:0000259" key="5">
    <source>
        <dbReference type="PROSITE" id="PS50893"/>
    </source>
</evidence>